<dbReference type="PANTHER" id="PTHR43341:SF20">
    <property type="entry name" value="AAT FAMILY AMINO ACID TRANSPORTER"/>
    <property type="match status" value="1"/>
</dbReference>
<dbReference type="AlphaFoldDB" id="A0A2S4KRH9"/>
<keyword evidence="1" id="KW-0812">Transmembrane</keyword>
<protein>
    <submittedName>
        <fullName evidence="2">Amino acid transporter</fullName>
    </submittedName>
</protein>
<feature type="transmembrane region" description="Helical" evidence="1">
    <location>
        <begin position="69"/>
        <end position="91"/>
    </location>
</feature>
<reference evidence="2 3" key="1">
    <citation type="submission" date="2018-01" db="EMBL/GenBank/DDBJ databases">
        <title>Harnessing the power of phylogenomics to disentangle the directionality and signatures of interkingdom host jumping in the parasitic fungal genus Tolypocladium.</title>
        <authorList>
            <person name="Quandt C.A."/>
            <person name="Patterson W."/>
            <person name="Spatafora J.W."/>
        </authorList>
    </citation>
    <scope>NUCLEOTIDE SEQUENCE [LARGE SCALE GENOMIC DNA]</scope>
    <source>
        <strain evidence="2 3">NRBC 100945</strain>
    </source>
</reference>
<dbReference type="Gene3D" id="1.20.1740.10">
    <property type="entry name" value="Amino acid/polyamine transporter I"/>
    <property type="match status" value="1"/>
</dbReference>
<dbReference type="STRING" id="94208.A0A2S4KRH9"/>
<proteinExistence type="predicted"/>
<dbReference type="Proteomes" id="UP000237481">
    <property type="component" value="Unassembled WGS sequence"/>
</dbReference>
<organism evidence="2 3">
    <name type="scientific">Tolypocladium paradoxum</name>
    <dbReference type="NCBI Taxonomy" id="94208"/>
    <lineage>
        <taxon>Eukaryota</taxon>
        <taxon>Fungi</taxon>
        <taxon>Dikarya</taxon>
        <taxon>Ascomycota</taxon>
        <taxon>Pezizomycotina</taxon>
        <taxon>Sordariomycetes</taxon>
        <taxon>Hypocreomycetidae</taxon>
        <taxon>Hypocreales</taxon>
        <taxon>Ophiocordycipitaceae</taxon>
        <taxon>Tolypocladium</taxon>
    </lineage>
</organism>
<accession>A0A2S4KRH9</accession>
<sequence>MAHWKFVDDAEGLTSGVPVFRLDPESVRLVDDRCVVVSKNCTLIASDNIPLEGRMGSNEGLKQQLNTRYLAFISIGAVIGTGIFLGVGTTLSKSGPVGLVLAYT</sequence>
<keyword evidence="3" id="KW-1185">Reference proteome</keyword>
<comment type="caution">
    <text evidence="2">The sequence shown here is derived from an EMBL/GenBank/DDBJ whole genome shotgun (WGS) entry which is preliminary data.</text>
</comment>
<dbReference type="EMBL" id="PKSG01000798">
    <property type="protein sequence ID" value="POR32794.1"/>
    <property type="molecule type" value="Genomic_DNA"/>
</dbReference>
<name>A0A2S4KRH9_9HYPO</name>
<keyword evidence="1" id="KW-1133">Transmembrane helix</keyword>
<dbReference type="GO" id="GO:0016020">
    <property type="term" value="C:membrane"/>
    <property type="evidence" value="ECO:0007669"/>
    <property type="project" value="TreeGrafter"/>
</dbReference>
<evidence type="ECO:0000313" key="3">
    <source>
        <dbReference type="Proteomes" id="UP000237481"/>
    </source>
</evidence>
<dbReference type="GO" id="GO:0015171">
    <property type="term" value="F:amino acid transmembrane transporter activity"/>
    <property type="evidence" value="ECO:0007669"/>
    <property type="project" value="TreeGrafter"/>
</dbReference>
<dbReference type="InterPro" id="IPR050524">
    <property type="entry name" value="APC_YAT"/>
</dbReference>
<evidence type="ECO:0000313" key="2">
    <source>
        <dbReference type="EMBL" id="POR32794.1"/>
    </source>
</evidence>
<keyword evidence="1" id="KW-0472">Membrane</keyword>
<dbReference type="PANTHER" id="PTHR43341">
    <property type="entry name" value="AMINO ACID PERMEASE"/>
    <property type="match status" value="1"/>
</dbReference>
<gene>
    <name evidence="2" type="ORF">TPAR_07004</name>
</gene>
<evidence type="ECO:0000256" key="1">
    <source>
        <dbReference type="SAM" id="Phobius"/>
    </source>
</evidence>
<dbReference type="OrthoDB" id="3900342at2759"/>